<protein>
    <recommendedName>
        <fullName evidence="6">Protein FAR1-RELATED SEQUENCE</fullName>
    </recommendedName>
</protein>
<dbReference type="PANTHER" id="PTHR47718">
    <property type="entry name" value="OS01G0519700 PROTEIN"/>
    <property type="match status" value="1"/>
</dbReference>
<dbReference type="Pfam" id="PF10551">
    <property type="entry name" value="MULE"/>
    <property type="match status" value="1"/>
</dbReference>
<dbReference type="InterPro" id="IPR004330">
    <property type="entry name" value="FAR1_DNA_bnd_dom"/>
</dbReference>
<sequence length="659" mass="75435">MDWFNLHGIDLNHPPGYDDFIEPDGTEAPVQGTSVDGTGANSGFMSVDDNTDGAPTGQTLSSEESGSDGEVQSTPEGFAPRKPYLGMKFDTWEAAKVHYNRYAEHVGFSMKMSSSRNSVLDKQKDKYLFVCNKSGTNAEKEETEAVKMRNRAITIRTNCQAKMRVKRKGSIWEVTQFIEEHTHETIKKLGLKKYLRSHKKIPKEEKKFIDLLDSVNLAAGRIMDIMSELYGTGKAVPYDTKTISNYMASIDEKQNVKDIPELLNYFEELKKEDPNFFYKYKLDSEDRVENIFWVDGPTREVYKNYNDCISFDTTYMTNAYKMPCAPIIGINRYGQTIQLGCGFLRNEKISNFAWLFEQFLDAMDGLHPNIITDQDAAITTTIQEMFPNSCHRNCRWHIMQNAQGSPLGPFMAKHEELRREFNEIVDYSLTPVEFENRWGDMIERHGVSDNTDLAYLYEIRAKFVPAYFMDRFFPFLQTTARSEGFNAVLKRYVDPNASLLRFFKQYMKLQERIDITEDSHEFMVNACASEKTDEVARKHMRAMEAEFAAMKKQAADALKRKKKQKETVPPCAEHAETTENPSSSTVGAEHNMHVNKKARDPPLTVTKGRPEEKRKKSGLHLKPAKPTKCTICGSTLHNPKDCPSKIAMKEKTPIIQLFQ</sequence>
<dbReference type="InterPro" id="IPR018289">
    <property type="entry name" value="MULE_transposase_dom"/>
</dbReference>
<keyword evidence="5" id="KW-1185">Reference proteome</keyword>
<comment type="caution">
    <text evidence="4">The sequence shown here is derived from an EMBL/GenBank/DDBJ whole genome shotgun (WGS) entry which is preliminary data.</text>
</comment>
<evidence type="ECO:0000313" key="5">
    <source>
        <dbReference type="Proteomes" id="UP001231189"/>
    </source>
</evidence>
<feature type="region of interest" description="Disordered" evidence="1">
    <location>
        <begin position="17"/>
        <end position="80"/>
    </location>
</feature>
<dbReference type="EMBL" id="JAUUTY010000001">
    <property type="protein sequence ID" value="KAK1694731.1"/>
    <property type="molecule type" value="Genomic_DNA"/>
</dbReference>
<evidence type="ECO:0000259" key="3">
    <source>
        <dbReference type="Pfam" id="PF10551"/>
    </source>
</evidence>
<accession>A0AAD8TVC2</accession>
<feature type="domain" description="FAR1" evidence="2">
    <location>
        <begin position="98"/>
        <end position="185"/>
    </location>
</feature>
<reference evidence="4" key="1">
    <citation type="submission" date="2023-07" db="EMBL/GenBank/DDBJ databases">
        <title>A chromosome-level genome assembly of Lolium multiflorum.</title>
        <authorList>
            <person name="Chen Y."/>
            <person name="Copetti D."/>
            <person name="Kolliker R."/>
            <person name="Studer B."/>
        </authorList>
    </citation>
    <scope>NUCLEOTIDE SEQUENCE</scope>
    <source>
        <strain evidence="4">02402/16</strain>
        <tissue evidence="4">Leaf</tissue>
    </source>
</reference>
<dbReference type="Pfam" id="PF03101">
    <property type="entry name" value="FAR1"/>
    <property type="match status" value="1"/>
</dbReference>
<feature type="region of interest" description="Disordered" evidence="1">
    <location>
        <begin position="556"/>
        <end position="622"/>
    </location>
</feature>
<dbReference type="Proteomes" id="UP001231189">
    <property type="component" value="Unassembled WGS sequence"/>
</dbReference>
<feature type="compositionally biased region" description="Polar residues" evidence="1">
    <location>
        <begin position="56"/>
        <end position="75"/>
    </location>
</feature>
<feature type="compositionally biased region" description="Polar residues" evidence="1">
    <location>
        <begin position="31"/>
        <end position="44"/>
    </location>
</feature>
<feature type="domain" description="MULE transposase" evidence="3">
    <location>
        <begin position="309"/>
        <end position="401"/>
    </location>
</feature>
<evidence type="ECO:0000256" key="1">
    <source>
        <dbReference type="SAM" id="MobiDB-lite"/>
    </source>
</evidence>
<dbReference type="AlphaFoldDB" id="A0AAD8TVC2"/>
<evidence type="ECO:0008006" key="6">
    <source>
        <dbReference type="Google" id="ProtNLM"/>
    </source>
</evidence>
<evidence type="ECO:0000259" key="2">
    <source>
        <dbReference type="Pfam" id="PF03101"/>
    </source>
</evidence>
<proteinExistence type="predicted"/>
<organism evidence="4 5">
    <name type="scientific">Lolium multiflorum</name>
    <name type="common">Italian ryegrass</name>
    <name type="synonym">Lolium perenne subsp. multiflorum</name>
    <dbReference type="NCBI Taxonomy" id="4521"/>
    <lineage>
        <taxon>Eukaryota</taxon>
        <taxon>Viridiplantae</taxon>
        <taxon>Streptophyta</taxon>
        <taxon>Embryophyta</taxon>
        <taxon>Tracheophyta</taxon>
        <taxon>Spermatophyta</taxon>
        <taxon>Magnoliopsida</taxon>
        <taxon>Liliopsida</taxon>
        <taxon>Poales</taxon>
        <taxon>Poaceae</taxon>
        <taxon>BOP clade</taxon>
        <taxon>Pooideae</taxon>
        <taxon>Poodae</taxon>
        <taxon>Poeae</taxon>
        <taxon>Poeae Chloroplast Group 2 (Poeae type)</taxon>
        <taxon>Loliodinae</taxon>
        <taxon>Loliinae</taxon>
        <taxon>Lolium</taxon>
    </lineage>
</organism>
<dbReference type="PANTHER" id="PTHR47718:SF4">
    <property type="entry name" value="PROTEIN FAR1-RELATED SEQUENCE"/>
    <property type="match status" value="1"/>
</dbReference>
<name>A0AAD8TVC2_LOLMU</name>
<gene>
    <name evidence="4" type="ORF">QYE76_011428</name>
</gene>
<evidence type="ECO:0000313" key="4">
    <source>
        <dbReference type="EMBL" id="KAK1694731.1"/>
    </source>
</evidence>